<gene>
    <name evidence="2" type="ORF">CATMQ487_15220</name>
</gene>
<evidence type="ECO:0000313" key="3">
    <source>
        <dbReference type="Proteomes" id="UP001057498"/>
    </source>
</evidence>
<dbReference type="PANTHER" id="PTHR43317:SF3">
    <property type="entry name" value="BLR2883 PROTEIN"/>
    <property type="match status" value="1"/>
</dbReference>
<dbReference type="RefSeq" id="WP_251972665.1">
    <property type="nucleotide sequence ID" value="NZ_AP025730.1"/>
</dbReference>
<dbReference type="InterPro" id="IPR029063">
    <property type="entry name" value="SAM-dependent_MTases_sf"/>
</dbReference>
<dbReference type="SUPFAM" id="SSF53335">
    <property type="entry name" value="S-adenosyl-L-methionine-dependent methyltransferases"/>
    <property type="match status" value="1"/>
</dbReference>
<accession>A0ABN6PKK2</accession>
<dbReference type="Proteomes" id="UP001057498">
    <property type="component" value="Chromosome"/>
</dbReference>
<keyword evidence="3" id="KW-1185">Reference proteome</keyword>
<dbReference type="CDD" id="cd02440">
    <property type="entry name" value="AdoMet_MTases"/>
    <property type="match status" value="1"/>
</dbReference>
<evidence type="ECO:0000256" key="1">
    <source>
        <dbReference type="ARBA" id="ARBA00023115"/>
    </source>
</evidence>
<organism evidence="2 3">
    <name type="scientific">Sphaerotilus microaerophilus</name>
    <dbReference type="NCBI Taxonomy" id="2914710"/>
    <lineage>
        <taxon>Bacteria</taxon>
        <taxon>Pseudomonadati</taxon>
        <taxon>Pseudomonadota</taxon>
        <taxon>Betaproteobacteria</taxon>
        <taxon>Burkholderiales</taxon>
        <taxon>Sphaerotilaceae</taxon>
        <taxon>Sphaerotilus</taxon>
    </lineage>
</organism>
<sequence length="259" mass="29239">MILQKATRLISTVQRYIASPNRQIRHLRRIMHRHQTRYTASSNYNGEVKVVDLGRERRLLLDGRCHSFGMTSGGETELYREYWGHLHRVPFELAPHPRVLMCGLGGGTGLKVLTRELQPATITVLELDPVIVDVARRYFGIDDLPHIHILTGDEVAITTQMGATDQRFDLIVEDAMCLPTMNDAGLARAQLARLVALLAPGGGLVFNGPVVDKRMDPQRISAFCEHARALGLEISTRDVGQRWWFNRMVYARLTRPVAH</sequence>
<dbReference type="PANTHER" id="PTHR43317">
    <property type="entry name" value="THERMOSPERMINE SYNTHASE ACAULIS5"/>
    <property type="match status" value="1"/>
</dbReference>
<keyword evidence="1" id="KW-0620">Polyamine biosynthesis</keyword>
<dbReference type="Gene3D" id="3.40.50.150">
    <property type="entry name" value="Vaccinia Virus protein VP39"/>
    <property type="match status" value="1"/>
</dbReference>
<dbReference type="EMBL" id="AP025730">
    <property type="protein sequence ID" value="BDI04552.1"/>
    <property type="molecule type" value="Genomic_DNA"/>
</dbReference>
<reference evidence="2" key="1">
    <citation type="submission" date="2022-04" db="EMBL/GenBank/DDBJ databases">
        <title>Whole genome sequence of Sphaerotilus sp. FB-5.</title>
        <authorList>
            <person name="Takeda M."/>
            <person name="Narihara S."/>
            <person name="Akimoto M."/>
            <person name="Akimoto R."/>
            <person name="Nishiyashiki S."/>
            <person name="Murakami T."/>
        </authorList>
    </citation>
    <scope>NUCLEOTIDE SEQUENCE</scope>
    <source>
        <strain evidence="2">FB-5</strain>
    </source>
</reference>
<proteinExistence type="predicted"/>
<evidence type="ECO:0000313" key="2">
    <source>
        <dbReference type="EMBL" id="BDI04552.1"/>
    </source>
</evidence>
<evidence type="ECO:0008006" key="4">
    <source>
        <dbReference type="Google" id="ProtNLM"/>
    </source>
</evidence>
<protein>
    <recommendedName>
        <fullName evidence="4">Spermidine synthase</fullName>
    </recommendedName>
</protein>
<name>A0ABN6PKK2_9BURK</name>